<reference evidence="2" key="1">
    <citation type="submission" date="2022-02" db="EMBL/GenBank/DDBJ databases">
        <authorList>
            <person name="Henning P.M."/>
            <person name="McCubbin A.G."/>
            <person name="Shore J.S."/>
        </authorList>
    </citation>
    <scope>NUCLEOTIDE SEQUENCE</scope>
    <source>
        <strain evidence="2">F60SS</strain>
        <tissue evidence="2">Leaves</tissue>
    </source>
</reference>
<feature type="compositionally biased region" description="Basic and acidic residues" evidence="1">
    <location>
        <begin position="1"/>
        <end position="15"/>
    </location>
</feature>
<dbReference type="PANTHER" id="PTHR36741">
    <property type="entry name" value="OS07G0100500 PROTEIN"/>
    <property type="match status" value="1"/>
</dbReference>
<feature type="compositionally biased region" description="Basic and acidic residues" evidence="1">
    <location>
        <begin position="243"/>
        <end position="252"/>
    </location>
</feature>
<comment type="caution">
    <text evidence="2">The sequence shown here is derived from an EMBL/GenBank/DDBJ whole genome shotgun (WGS) entry which is preliminary data.</text>
</comment>
<gene>
    <name evidence="2" type="ORF">Tsubulata_034991</name>
</gene>
<dbReference type="Proteomes" id="UP001141552">
    <property type="component" value="Unassembled WGS sequence"/>
</dbReference>
<organism evidence="2 3">
    <name type="scientific">Turnera subulata</name>
    <dbReference type="NCBI Taxonomy" id="218843"/>
    <lineage>
        <taxon>Eukaryota</taxon>
        <taxon>Viridiplantae</taxon>
        <taxon>Streptophyta</taxon>
        <taxon>Embryophyta</taxon>
        <taxon>Tracheophyta</taxon>
        <taxon>Spermatophyta</taxon>
        <taxon>Magnoliopsida</taxon>
        <taxon>eudicotyledons</taxon>
        <taxon>Gunneridae</taxon>
        <taxon>Pentapetalae</taxon>
        <taxon>rosids</taxon>
        <taxon>fabids</taxon>
        <taxon>Malpighiales</taxon>
        <taxon>Passifloraceae</taxon>
        <taxon>Turnera</taxon>
    </lineage>
</organism>
<reference evidence="2" key="2">
    <citation type="journal article" date="2023" name="Plants (Basel)">
        <title>Annotation of the Turnera subulata (Passifloraceae) Draft Genome Reveals the S-Locus Evolved after the Divergence of Turneroideae from Passifloroideae in a Stepwise Manner.</title>
        <authorList>
            <person name="Henning P.M."/>
            <person name="Roalson E.H."/>
            <person name="Mir W."/>
            <person name="McCubbin A.G."/>
            <person name="Shore J.S."/>
        </authorList>
    </citation>
    <scope>NUCLEOTIDE SEQUENCE</scope>
    <source>
        <strain evidence="2">F60SS</strain>
    </source>
</reference>
<protein>
    <submittedName>
        <fullName evidence="2">Uncharacterized protein</fullName>
    </submittedName>
</protein>
<name>A0A9Q0JI67_9ROSI</name>
<dbReference type="EMBL" id="JAKUCV010002216">
    <property type="protein sequence ID" value="KAJ4843496.1"/>
    <property type="molecule type" value="Genomic_DNA"/>
</dbReference>
<keyword evidence="3" id="KW-1185">Reference proteome</keyword>
<evidence type="ECO:0000256" key="1">
    <source>
        <dbReference type="SAM" id="MobiDB-lite"/>
    </source>
</evidence>
<proteinExistence type="predicted"/>
<feature type="region of interest" description="Disordered" evidence="1">
    <location>
        <begin position="188"/>
        <end position="252"/>
    </location>
</feature>
<dbReference type="PANTHER" id="PTHR36741:SF1">
    <property type="entry name" value="OS07G0100500 PROTEIN"/>
    <property type="match status" value="1"/>
</dbReference>
<sequence length="583" mass="61777">MANPREQEFDSDRIDQSGGGDDFEDSYSHFEPAEVGMLARCFCIPLVSIRVGKINKQGTTLCPTASRGNLSLSVLPTSDLRLSFIGDDGNTERLFTLSSKAQNSAVAVDEIPADSSGRSFVIKIPDDRHFYFWCSEKSKLLGMELIAKMKDILKRKPSVAELTGISKSRLDCFATQLRAHLLGGSSSKTTIDLSDTSSTSKSFRSRHIGAQAGKASSYQGSLSPRSSSFKEGVPRSLSTLRNATREKLRRRGESHLSAVDNFMVALPHNNEASSSNKPENDKLPEVGGCSLAPSDFLESLGKLTAPVAVSQISVLPSGSSSLFSPYYCWCPPGLSSVSSQFPTSSVESPLLPPLSSLLSAARSSSFIPPTPPLSFGELPSLDFPALLPEPLVRLPMPSSQQIPTFTPLMCDPIVHIPVIDVCSSGQGYLVSAGPTISTTIPPLHASIVNPLIPGTDSVVDKGARETLRLLISGSSQANPQLLDVLPAVLASTDEKKGILASGSRSLYTGTNDVNAIASGIATMGLVSLSGNLVGDVVASVGGCNDNFYSLSDHLDAQQEGFSALDESRVDGKGLYSNEDEGGK</sequence>
<dbReference type="AlphaFoldDB" id="A0A9Q0JI67"/>
<feature type="compositionally biased region" description="Low complexity" evidence="1">
    <location>
        <begin position="188"/>
        <end position="202"/>
    </location>
</feature>
<dbReference type="OrthoDB" id="1921521at2759"/>
<evidence type="ECO:0000313" key="2">
    <source>
        <dbReference type="EMBL" id="KAJ4843496.1"/>
    </source>
</evidence>
<feature type="region of interest" description="Disordered" evidence="1">
    <location>
        <begin position="1"/>
        <end position="26"/>
    </location>
</feature>
<feature type="compositionally biased region" description="Polar residues" evidence="1">
    <location>
        <begin position="214"/>
        <end position="229"/>
    </location>
</feature>
<accession>A0A9Q0JI67</accession>
<evidence type="ECO:0000313" key="3">
    <source>
        <dbReference type="Proteomes" id="UP001141552"/>
    </source>
</evidence>